<dbReference type="PANTHER" id="PTHR42711">
    <property type="entry name" value="ABC TRANSPORTER ATP-BINDING PROTEIN"/>
    <property type="match status" value="1"/>
</dbReference>
<comment type="caution">
    <text evidence="5">The sequence shown here is derived from an EMBL/GenBank/DDBJ whole genome shotgun (WGS) entry which is preliminary data.</text>
</comment>
<dbReference type="InterPro" id="IPR050763">
    <property type="entry name" value="ABC_transporter_ATP-binding"/>
</dbReference>
<dbReference type="PANTHER" id="PTHR42711:SF18">
    <property type="entry name" value="ABC TRANSPORTER, ATP-BINDING PROTEIN"/>
    <property type="match status" value="1"/>
</dbReference>
<dbReference type="SUPFAM" id="SSF52540">
    <property type="entry name" value="P-loop containing nucleoside triphosphate hydrolases"/>
    <property type="match status" value="1"/>
</dbReference>
<dbReference type="EMBL" id="BARU01023820">
    <property type="protein sequence ID" value="GAH57572.1"/>
    <property type="molecule type" value="Genomic_DNA"/>
</dbReference>
<organism evidence="5">
    <name type="scientific">marine sediment metagenome</name>
    <dbReference type="NCBI Taxonomy" id="412755"/>
    <lineage>
        <taxon>unclassified sequences</taxon>
        <taxon>metagenomes</taxon>
        <taxon>ecological metagenomes</taxon>
    </lineage>
</organism>
<dbReference type="InterPro" id="IPR003439">
    <property type="entry name" value="ABC_transporter-like_ATP-bd"/>
</dbReference>
<dbReference type="GO" id="GO:0005524">
    <property type="term" value="F:ATP binding"/>
    <property type="evidence" value="ECO:0007669"/>
    <property type="project" value="UniProtKB-KW"/>
</dbReference>
<name>X1GK77_9ZZZZ</name>
<protein>
    <recommendedName>
        <fullName evidence="4">ABC transporter domain-containing protein</fullName>
    </recommendedName>
</protein>
<sequence>MSIEISNLCKSYTRKGKEIKALDNISLNIKEGEFVGLLGPNGAGKTTLSKILSTLLLPSSGEAFIDGVSIFEDKKIRSMVGSVFGETGGRSLYYRLSV</sequence>
<evidence type="ECO:0000256" key="3">
    <source>
        <dbReference type="ARBA" id="ARBA00022840"/>
    </source>
</evidence>
<dbReference type="Pfam" id="PF00005">
    <property type="entry name" value="ABC_tran"/>
    <property type="match status" value="1"/>
</dbReference>
<dbReference type="AlphaFoldDB" id="X1GK77"/>
<reference evidence="5" key="1">
    <citation type="journal article" date="2014" name="Front. Microbiol.">
        <title>High frequency of phylogenetically diverse reductive dehalogenase-homologous genes in deep subseafloor sedimentary metagenomes.</title>
        <authorList>
            <person name="Kawai M."/>
            <person name="Futagami T."/>
            <person name="Toyoda A."/>
            <person name="Takaki Y."/>
            <person name="Nishi S."/>
            <person name="Hori S."/>
            <person name="Arai W."/>
            <person name="Tsubouchi T."/>
            <person name="Morono Y."/>
            <person name="Uchiyama I."/>
            <person name="Ito T."/>
            <person name="Fujiyama A."/>
            <person name="Inagaki F."/>
            <person name="Takami H."/>
        </authorList>
    </citation>
    <scope>NUCLEOTIDE SEQUENCE</scope>
    <source>
        <strain evidence="5">Expedition CK06-06</strain>
    </source>
</reference>
<evidence type="ECO:0000313" key="5">
    <source>
        <dbReference type="EMBL" id="GAH57572.1"/>
    </source>
</evidence>
<evidence type="ECO:0000256" key="1">
    <source>
        <dbReference type="ARBA" id="ARBA00022448"/>
    </source>
</evidence>
<feature type="non-terminal residue" evidence="5">
    <location>
        <position position="98"/>
    </location>
</feature>
<keyword evidence="2" id="KW-0547">Nucleotide-binding</keyword>
<dbReference type="GO" id="GO:0016887">
    <property type="term" value="F:ATP hydrolysis activity"/>
    <property type="evidence" value="ECO:0007669"/>
    <property type="project" value="InterPro"/>
</dbReference>
<dbReference type="Gene3D" id="3.40.50.300">
    <property type="entry name" value="P-loop containing nucleotide triphosphate hydrolases"/>
    <property type="match status" value="1"/>
</dbReference>
<feature type="domain" description="ABC transporter" evidence="4">
    <location>
        <begin position="22"/>
        <end position="86"/>
    </location>
</feature>
<keyword evidence="1" id="KW-0813">Transport</keyword>
<gene>
    <name evidence="5" type="ORF">S03H2_38614</name>
</gene>
<keyword evidence="3" id="KW-0067">ATP-binding</keyword>
<proteinExistence type="predicted"/>
<accession>X1GK77</accession>
<evidence type="ECO:0000256" key="2">
    <source>
        <dbReference type="ARBA" id="ARBA00022741"/>
    </source>
</evidence>
<dbReference type="InterPro" id="IPR027417">
    <property type="entry name" value="P-loop_NTPase"/>
</dbReference>
<evidence type="ECO:0000259" key="4">
    <source>
        <dbReference type="Pfam" id="PF00005"/>
    </source>
</evidence>